<organism evidence="1 2">
    <name type="scientific">Peptostreptococcus russellii</name>
    <dbReference type="NCBI Taxonomy" id="215200"/>
    <lineage>
        <taxon>Bacteria</taxon>
        <taxon>Bacillati</taxon>
        <taxon>Bacillota</taxon>
        <taxon>Clostridia</taxon>
        <taxon>Peptostreptococcales</taxon>
        <taxon>Peptostreptococcaceae</taxon>
        <taxon>Peptostreptococcus</taxon>
    </lineage>
</organism>
<proteinExistence type="predicted"/>
<dbReference type="EMBL" id="FODF01000005">
    <property type="protein sequence ID" value="SEN55139.1"/>
    <property type="molecule type" value="Genomic_DNA"/>
</dbReference>
<dbReference type="AlphaFoldDB" id="A0A1H8HGJ5"/>
<protein>
    <submittedName>
        <fullName evidence="1">Uncharacterized protein</fullName>
    </submittedName>
</protein>
<name>A0A1H8HGJ5_9FIRM</name>
<dbReference type="RefSeq" id="WP_091975215.1">
    <property type="nucleotide sequence ID" value="NZ_FODF01000005.1"/>
</dbReference>
<evidence type="ECO:0000313" key="2">
    <source>
        <dbReference type="Proteomes" id="UP000199512"/>
    </source>
</evidence>
<accession>A0A1H8HGJ5</accession>
<reference evidence="1 2" key="1">
    <citation type="submission" date="2016-10" db="EMBL/GenBank/DDBJ databases">
        <authorList>
            <person name="de Groot N.N."/>
        </authorList>
    </citation>
    <scope>NUCLEOTIDE SEQUENCE [LARGE SCALE GENOMIC DNA]</scope>
    <source>
        <strain evidence="1 2">Calf135</strain>
    </source>
</reference>
<keyword evidence="2" id="KW-1185">Reference proteome</keyword>
<sequence length="149" mass="17463">MLFFKISKGNHEKAFDEKMKSYEFRVEYLCNADSILFCSICYNDAIIKLKKLKDIADEANLAFNYSSRLDNLRSCMLNCFDSALAKEIEKITDDLVSSQDINRFIARLQNLEDDFNSNKKYFSENGITLYNTFIECSNTLIEKYSHFFK</sequence>
<gene>
    <name evidence="1" type="ORF">SAMN05216454_105130</name>
</gene>
<dbReference type="Proteomes" id="UP000199512">
    <property type="component" value="Unassembled WGS sequence"/>
</dbReference>
<evidence type="ECO:0000313" key="1">
    <source>
        <dbReference type="EMBL" id="SEN55139.1"/>
    </source>
</evidence>